<dbReference type="PANTHER" id="PTHR21327">
    <property type="entry name" value="GTP CYCLOHYDROLASE II-RELATED"/>
    <property type="match status" value="1"/>
</dbReference>
<gene>
    <name evidence="7" type="ORF">METZ01_LOCUS29639</name>
</gene>
<dbReference type="GO" id="GO:0005829">
    <property type="term" value="C:cytosol"/>
    <property type="evidence" value="ECO:0007669"/>
    <property type="project" value="TreeGrafter"/>
</dbReference>
<dbReference type="PANTHER" id="PTHR21327:SF46">
    <property type="entry name" value="3,4-DIHYDROXY-2-BUTANONE 4-PHOSPHATE SYNTHASE"/>
    <property type="match status" value="1"/>
</dbReference>
<protein>
    <recommendedName>
        <fullName evidence="8">3,4-dihydroxy-2-butanone 4-phosphate synthase</fullName>
    </recommendedName>
</protein>
<dbReference type="Gene3D" id="3.90.870.10">
    <property type="entry name" value="DHBP synthase"/>
    <property type="match status" value="1"/>
</dbReference>
<dbReference type="SUPFAM" id="SSF55821">
    <property type="entry name" value="YrdC/RibB"/>
    <property type="match status" value="1"/>
</dbReference>
<evidence type="ECO:0008006" key="8">
    <source>
        <dbReference type="Google" id="ProtNLM"/>
    </source>
</evidence>
<sequence length="241" mass="25750">MVGRSRDVDAKLTDGLDTACEVLRAGEPLLLYDAPGREGETDIIFAAQHATPDSVRLLRQHGGGLVFIAVAHSAAQRLGLPFMDAVLNSAAVDYPALVGLEAHDLPYDGRSSFSLWLNARDTYTGITDRDRARTIIAFSELVAAELEPDAAQLLLGERFRSPGHVPICVTHPDGLAERQGHTELMIALVAMAGLLPVALGCEMLADDGGRLPPEAAAAWAESRGYPFLEGNEIVAVWNESA</sequence>
<dbReference type="GO" id="GO:0008686">
    <property type="term" value="F:3,4-dihydroxy-2-butanone-4-phosphate synthase activity"/>
    <property type="evidence" value="ECO:0007669"/>
    <property type="project" value="InterPro"/>
</dbReference>
<keyword evidence="5" id="KW-0464">Manganese</keyword>
<dbReference type="AlphaFoldDB" id="A0A381QBR9"/>
<organism evidence="7">
    <name type="scientific">marine metagenome</name>
    <dbReference type="NCBI Taxonomy" id="408172"/>
    <lineage>
        <taxon>unclassified sequences</taxon>
        <taxon>metagenomes</taxon>
        <taxon>ecological metagenomes</taxon>
    </lineage>
</organism>
<dbReference type="EMBL" id="UINC01001292">
    <property type="protein sequence ID" value="SUZ76785.1"/>
    <property type="molecule type" value="Genomic_DNA"/>
</dbReference>
<dbReference type="GO" id="GO:0046872">
    <property type="term" value="F:metal ion binding"/>
    <property type="evidence" value="ECO:0007669"/>
    <property type="project" value="UniProtKB-KW"/>
</dbReference>
<keyword evidence="6" id="KW-0456">Lyase</keyword>
<reference evidence="7" key="1">
    <citation type="submission" date="2018-05" db="EMBL/GenBank/DDBJ databases">
        <authorList>
            <person name="Lanie J.A."/>
            <person name="Ng W.-L."/>
            <person name="Kazmierczak K.M."/>
            <person name="Andrzejewski T.M."/>
            <person name="Davidsen T.M."/>
            <person name="Wayne K.J."/>
            <person name="Tettelin H."/>
            <person name="Glass J.I."/>
            <person name="Rusch D."/>
            <person name="Podicherti R."/>
            <person name="Tsui H.-C.T."/>
            <person name="Winkler M.E."/>
        </authorList>
    </citation>
    <scope>NUCLEOTIDE SEQUENCE</scope>
</reference>
<name>A0A381QBR9_9ZZZZ</name>
<keyword evidence="2" id="KW-0686">Riboflavin biosynthesis</keyword>
<dbReference type="InterPro" id="IPR000422">
    <property type="entry name" value="DHBP_synthase_RibB"/>
</dbReference>
<dbReference type="InterPro" id="IPR017945">
    <property type="entry name" value="DHBP_synth_RibB-like_a/b_dom"/>
</dbReference>
<dbReference type="UniPathway" id="UPA00275"/>
<evidence type="ECO:0000313" key="7">
    <source>
        <dbReference type="EMBL" id="SUZ76785.1"/>
    </source>
</evidence>
<dbReference type="Pfam" id="PF00926">
    <property type="entry name" value="DHBP_synthase"/>
    <property type="match status" value="1"/>
</dbReference>
<evidence type="ECO:0000256" key="6">
    <source>
        <dbReference type="ARBA" id="ARBA00023239"/>
    </source>
</evidence>
<dbReference type="GO" id="GO:0009231">
    <property type="term" value="P:riboflavin biosynthetic process"/>
    <property type="evidence" value="ECO:0007669"/>
    <property type="project" value="UniProtKB-UniPathway"/>
</dbReference>
<evidence type="ECO:0000256" key="1">
    <source>
        <dbReference type="ARBA" id="ARBA00005104"/>
    </source>
</evidence>
<evidence type="ECO:0000256" key="2">
    <source>
        <dbReference type="ARBA" id="ARBA00022619"/>
    </source>
</evidence>
<comment type="pathway">
    <text evidence="1">Cofactor biosynthesis; riboflavin biosynthesis.</text>
</comment>
<evidence type="ECO:0000256" key="3">
    <source>
        <dbReference type="ARBA" id="ARBA00022723"/>
    </source>
</evidence>
<evidence type="ECO:0000256" key="4">
    <source>
        <dbReference type="ARBA" id="ARBA00022842"/>
    </source>
</evidence>
<keyword evidence="3" id="KW-0479">Metal-binding</keyword>
<proteinExistence type="predicted"/>
<dbReference type="NCBIfam" id="TIGR00506">
    <property type="entry name" value="ribB"/>
    <property type="match status" value="1"/>
</dbReference>
<accession>A0A381QBR9</accession>
<evidence type="ECO:0000256" key="5">
    <source>
        <dbReference type="ARBA" id="ARBA00023211"/>
    </source>
</evidence>
<keyword evidence="4" id="KW-0460">Magnesium</keyword>